<dbReference type="SMART" id="SM00054">
    <property type="entry name" value="EFh"/>
    <property type="match status" value="2"/>
</dbReference>
<dbReference type="InterPro" id="IPR006615">
    <property type="entry name" value="Pept_C19_DUSP"/>
</dbReference>
<evidence type="ECO:0000256" key="4">
    <source>
        <dbReference type="SAM" id="MobiDB-lite"/>
    </source>
</evidence>
<dbReference type="FunFam" id="3.90.70.10:FF:000132">
    <property type="entry name" value="Ubiquitin carboxyl-terminal hydrolase 32"/>
    <property type="match status" value="1"/>
</dbReference>
<dbReference type="Pfam" id="PF06337">
    <property type="entry name" value="DUSP"/>
    <property type="match status" value="1"/>
</dbReference>
<dbReference type="PROSITE" id="PS50235">
    <property type="entry name" value="USP_3"/>
    <property type="match status" value="1"/>
</dbReference>
<dbReference type="InterPro" id="IPR011992">
    <property type="entry name" value="EF-hand-dom_pair"/>
</dbReference>
<dbReference type="OrthoDB" id="265776at2759"/>
<evidence type="ECO:0000256" key="3">
    <source>
        <dbReference type="ARBA" id="ARBA00022837"/>
    </source>
</evidence>
<dbReference type="Pfam" id="PF25265">
    <property type="entry name" value="USP32_N"/>
    <property type="match status" value="1"/>
</dbReference>
<dbReference type="InterPro" id="IPR057368">
    <property type="entry name" value="USP32_N"/>
</dbReference>
<name>A0A164KPG4_9CRUS</name>
<reference evidence="8 9" key="1">
    <citation type="submission" date="2016-03" db="EMBL/GenBank/DDBJ databases">
        <title>EvidentialGene: Evidence-directed Construction of Genes on Genomes.</title>
        <authorList>
            <person name="Gilbert D.G."/>
            <person name="Choi J.-H."/>
            <person name="Mockaitis K."/>
            <person name="Colbourne J."/>
            <person name="Pfrender M."/>
        </authorList>
    </citation>
    <scope>NUCLEOTIDE SEQUENCE [LARGE SCALE GENOMIC DNA]</scope>
    <source>
        <strain evidence="8 9">Xinb3</strain>
        <tissue evidence="8">Complete organism</tissue>
    </source>
</reference>
<evidence type="ECO:0000313" key="8">
    <source>
        <dbReference type="EMBL" id="KZS03438.1"/>
    </source>
</evidence>
<dbReference type="PROSITE" id="PS51283">
    <property type="entry name" value="DUSP"/>
    <property type="match status" value="1"/>
</dbReference>
<dbReference type="PROSITE" id="PS00018">
    <property type="entry name" value="EF_HAND_1"/>
    <property type="match status" value="1"/>
</dbReference>
<dbReference type="SUPFAM" id="SSF47473">
    <property type="entry name" value="EF-hand"/>
    <property type="match status" value="2"/>
</dbReference>
<dbReference type="InterPro" id="IPR035927">
    <property type="entry name" value="DUSP-like_sf"/>
</dbReference>
<feature type="region of interest" description="Disordered" evidence="4">
    <location>
        <begin position="990"/>
        <end position="1087"/>
    </location>
</feature>
<dbReference type="Gene3D" id="3.90.70.10">
    <property type="entry name" value="Cysteine proteinases"/>
    <property type="match status" value="2"/>
</dbReference>
<comment type="catalytic activity">
    <reaction evidence="1">
        <text>Thiol-dependent hydrolysis of ester, thioester, amide, peptide and isopeptide bonds formed by the C-terminal Gly of ubiquitin (a 76-residue protein attached to proteins as an intracellular targeting signal).</text>
        <dbReference type="EC" id="3.4.19.12"/>
    </reaction>
</comment>
<evidence type="ECO:0000256" key="2">
    <source>
        <dbReference type="ARBA" id="ARBA00012759"/>
    </source>
</evidence>
<dbReference type="FunFam" id="3.90.70.10:FF:000080">
    <property type="entry name" value="Ubiquitin carboxyl-terminal hydrolase 15"/>
    <property type="match status" value="1"/>
</dbReference>
<gene>
    <name evidence="8" type="ORF">APZ42_033875</name>
</gene>
<dbReference type="Gene3D" id="3.10.20.90">
    <property type="entry name" value="Phosphatidylinositol 3-kinase Catalytic Subunit, Chain A, domain 1"/>
    <property type="match status" value="1"/>
</dbReference>
<feature type="compositionally biased region" description="Low complexity" evidence="4">
    <location>
        <begin position="1021"/>
        <end position="1034"/>
    </location>
</feature>
<proteinExistence type="predicted"/>
<protein>
    <recommendedName>
        <fullName evidence="2">ubiquitinyl hydrolase 1</fullName>
        <ecNumber evidence="2">3.4.19.12</ecNumber>
    </recommendedName>
</protein>
<evidence type="ECO:0000313" key="9">
    <source>
        <dbReference type="Proteomes" id="UP000076858"/>
    </source>
</evidence>
<feature type="compositionally biased region" description="Polar residues" evidence="4">
    <location>
        <begin position="1408"/>
        <end position="1421"/>
    </location>
</feature>
<evidence type="ECO:0000259" key="5">
    <source>
        <dbReference type="PROSITE" id="PS50222"/>
    </source>
</evidence>
<sequence>MSGVAEQASKKVKAIASVTCNLISAMGAKDSKPQVISYEEAAKRVNNVELKRLKDTFGKYSTPNGLLQQSIFLSEIIGDTVPNNLADLIYTAWGGTAKGISFKDLLSGLVLLTRGTQDEKCRFIFSLYAKDINSVVTKDNVVNYTTKYSDGWNLENISSLFDEAEAVNYSKFREWLITNPCSTSLTQWLLSDPCPITLSNDLETPTFYQTLSGVTHLDEQEIIDLEKKYWQLKNLSSNGKFDIELFLSFASAPISSNSEEDVSKFSIARGLFSAFDENCDGHLDFKEIVCGISAACRGPLVERIKFCFKIFDVDRDGVFRHSEVTQLIESLKQLAIEQFPENSSDADLLEISDLIANEMESVDLESFLMWAVKRNALEHLLDMLHQLCHVVLGLRPASRTEEGKLIQNWLRREVKRGYRVGEFWYLISSIWWKQWSDYVAPNQDDSSKNPPSNASLRNNPSDSGSDVGTVVRPRAIDNTCLVSTSTVKATVLTGEGGRLRRELEKGKDYEVVPEAIWKALSAWYGGSPALPRQAVQFTDSGPIELELYPLLLRLLRHSSTTNDNGPAWNGQSWNSIVGGYGAAALAGGYGYFPSATQQTPRRFLAYVAAFSQLATVSQTYEYLCGRLRLKFDDVRLWLMKDDHCLVLLEDENSTLASLSCRDNDQLLIEVRNKDLTWPEEMVSLSGQSGDKYRQALPSEKGATGLNNLGNTCFMNASLQCVSNTQALTQYFTSSMHLLELNRDNPLGMKGNIAKDYGDLIRDIWKGKSRTIAPLRLRWTIGKYAPRFNGYQQHDAQELLAFLLDGLHEDLNRVHDKPYVELSDSEGRPDVVVAQEAWENHLLRNRSIVVELFHGQLKSKVTCGVCQRESVRFDPFNYLSLPLPLESYVHVEVVVLRLDGSLPVKYGLRLPMDATYLLLKERLASLCQISPDHLLFAEVSGAMIKAIFMTFPGVNSKVRPTSGLALFAYQVLSSTEVIQLLPANGGNIGAPDSGAKDANRNNNKIGHHSNNQIAKVVDKGGDTTATTTSSENGTSPGQESLPQRSTAIQQPVTNGGTNDERNGDRSSLASTSSGSGGLGSPVSLTSSNSSTQELSVSLGMGASFLVVYHRKMIRQDLYFVSPHKTRPSLFGLPLLVPLAWRTDGVPSSGDERNRMLVLQTTSQDLYRCVWTLVSRLVSPSPPTDSGTLPNHAHDCDDSLGYEFPFTLKVVQANGIHCGICPWTKFCKGCPLAPTPDPLPNGSETNSSYIEGVLNYCIAVDWEPTALHLRYQTSLEKVFDEDPSVAKALHQQTEPVSLEQCLQAFTREEQLSGDEKYYCPKCATHQPATKKLQIWRLPPILIVHLKRFQFVNHRWIKSHKAVQFPHNNLDFTEFLAAIPSETLVRHRQIASSSSMPPNGVAESSKDDSNDISTKHSISSSVPYSNGHPPNIREVITGNESTRKRLESTSLITHPVHDEDLIDFHQHRLLPGYNKLDITYSLYAAVCHSGIMGGGHYISYAKNPNGKWFYYNDSTCKESSANQIEGQTAYMLFFERDGIDMKAYLPKLREPSTSSAESANSESTSGKVAVAVSGLEEEEGKKCCIM</sequence>
<dbReference type="Gene3D" id="3.30.2230.10">
    <property type="entry name" value="DUSP-like"/>
    <property type="match status" value="1"/>
</dbReference>
<organism evidence="8 9">
    <name type="scientific">Daphnia magna</name>
    <dbReference type="NCBI Taxonomy" id="35525"/>
    <lineage>
        <taxon>Eukaryota</taxon>
        <taxon>Metazoa</taxon>
        <taxon>Ecdysozoa</taxon>
        <taxon>Arthropoda</taxon>
        <taxon>Crustacea</taxon>
        <taxon>Branchiopoda</taxon>
        <taxon>Diplostraca</taxon>
        <taxon>Cladocera</taxon>
        <taxon>Anomopoda</taxon>
        <taxon>Daphniidae</taxon>
        <taxon>Daphnia</taxon>
    </lineage>
</organism>
<dbReference type="GO" id="GO:0005509">
    <property type="term" value="F:calcium ion binding"/>
    <property type="evidence" value="ECO:0007669"/>
    <property type="project" value="InterPro"/>
</dbReference>
<dbReference type="InterPro" id="IPR018200">
    <property type="entry name" value="USP_CS"/>
</dbReference>
<feature type="domain" description="DUSP" evidence="7">
    <location>
        <begin position="397"/>
        <end position="535"/>
    </location>
</feature>
<dbReference type="FunFam" id="3.10.20.90:FF:000218">
    <property type="entry name" value="Ubiquitin carboxyl-terminal hydrolase 32"/>
    <property type="match status" value="1"/>
</dbReference>
<feature type="region of interest" description="Disordered" evidence="4">
    <location>
        <begin position="442"/>
        <end position="469"/>
    </location>
</feature>
<dbReference type="Gene3D" id="1.10.238.10">
    <property type="entry name" value="EF-hand"/>
    <property type="match status" value="2"/>
</dbReference>
<dbReference type="GO" id="GO:0005794">
    <property type="term" value="C:Golgi apparatus"/>
    <property type="evidence" value="ECO:0007669"/>
    <property type="project" value="TreeGrafter"/>
</dbReference>
<dbReference type="SUPFAM" id="SSF54001">
    <property type="entry name" value="Cysteine proteinases"/>
    <property type="match status" value="1"/>
</dbReference>
<accession>A0A164KPG4</accession>
<comment type="caution">
    <text evidence="8">The sequence shown here is derived from an EMBL/GenBank/DDBJ whole genome shotgun (WGS) entry which is preliminary data.</text>
</comment>
<keyword evidence="9" id="KW-1185">Reference proteome</keyword>
<feature type="compositionally biased region" description="Polar residues" evidence="4">
    <location>
        <begin position="999"/>
        <end position="1012"/>
    </location>
</feature>
<dbReference type="Pfam" id="PF00443">
    <property type="entry name" value="UCH"/>
    <property type="match status" value="1"/>
</dbReference>
<dbReference type="PANTHER" id="PTHR21646">
    <property type="entry name" value="UBIQUITIN CARBOXYL-TERMINAL HYDROLASE"/>
    <property type="match status" value="1"/>
</dbReference>
<dbReference type="EMBL" id="LRGB01003275">
    <property type="protein sequence ID" value="KZS03438.1"/>
    <property type="molecule type" value="Genomic_DNA"/>
</dbReference>
<dbReference type="CDD" id="cd00051">
    <property type="entry name" value="EFh"/>
    <property type="match status" value="1"/>
</dbReference>
<keyword evidence="3" id="KW-0106">Calcium</keyword>
<dbReference type="InterPro" id="IPR018247">
    <property type="entry name" value="EF_Hand_1_Ca_BS"/>
</dbReference>
<dbReference type="STRING" id="35525.A0A164KPG4"/>
<dbReference type="PANTHER" id="PTHR21646:SF76">
    <property type="entry name" value="UBIQUITIN CARBOXYL-TERMINAL HYDROLASE 32"/>
    <property type="match status" value="1"/>
</dbReference>
<feature type="compositionally biased region" description="Polar residues" evidence="4">
    <location>
        <begin position="448"/>
        <end position="466"/>
    </location>
</feature>
<dbReference type="GO" id="GO:0004843">
    <property type="term" value="F:cysteine-type deubiquitinase activity"/>
    <property type="evidence" value="ECO:0007669"/>
    <property type="project" value="UniProtKB-EC"/>
</dbReference>
<feature type="domain" description="EF-hand" evidence="5">
    <location>
        <begin position="299"/>
        <end position="334"/>
    </location>
</feature>
<dbReference type="Proteomes" id="UP000076858">
    <property type="component" value="Unassembled WGS sequence"/>
</dbReference>
<feature type="domain" description="EF-hand" evidence="5">
    <location>
        <begin position="263"/>
        <end position="298"/>
    </location>
</feature>
<dbReference type="PROSITE" id="PS00972">
    <property type="entry name" value="USP_1"/>
    <property type="match status" value="1"/>
</dbReference>
<dbReference type="EC" id="3.4.19.12" evidence="2"/>
<dbReference type="FunFam" id="3.30.2230.10:FF:000004">
    <property type="entry name" value="Ubiquitin carboxyl-terminal hydrolase 32"/>
    <property type="match status" value="1"/>
</dbReference>
<feature type="domain" description="USP" evidence="6">
    <location>
        <begin position="703"/>
        <end position="1534"/>
    </location>
</feature>
<dbReference type="InterPro" id="IPR038765">
    <property type="entry name" value="Papain-like_cys_pep_sf"/>
</dbReference>
<dbReference type="GO" id="GO:0016579">
    <property type="term" value="P:protein deubiquitination"/>
    <property type="evidence" value="ECO:0007669"/>
    <property type="project" value="InterPro"/>
</dbReference>
<dbReference type="InterPro" id="IPR002048">
    <property type="entry name" value="EF_hand_dom"/>
</dbReference>
<dbReference type="SUPFAM" id="SSF143791">
    <property type="entry name" value="DUSP-like"/>
    <property type="match status" value="1"/>
</dbReference>
<dbReference type="InterPro" id="IPR028889">
    <property type="entry name" value="USP"/>
</dbReference>
<evidence type="ECO:0000256" key="1">
    <source>
        <dbReference type="ARBA" id="ARBA00000707"/>
    </source>
</evidence>
<evidence type="ECO:0000259" key="6">
    <source>
        <dbReference type="PROSITE" id="PS50235"/>
    </source>
</evidence>
<evidence type="ECO:0000259" key="7">
    <source>
        <dbReference type="PROSITE" id="PS51283"/>
    </source>
</evidence>
<dbReference type="SMART" id="SM00695">
    <property type="entry name" value="DUSP"/>
    <property type="match status" value="1"/>
</dbReference>
<feature type="region of interest" description="Disordered" evidence="4">
    <location>
        <begin position="1386"/>
        <end position="1437"/>
    </location>
</feature>
<feature type="compositionally biased region" description="Polar residues" evidence="4">
    <location>
        <begin position="1035"/>
        <end position="1056"/>
    </location>
</feature>
<dbReference type="PRINTS" id="PR00450">
    <property type="entry name" value="RECOVERIN"/>
</dbReference>
<dbReference type="InterPro" id="IPR050185">
    <property type="entry name" value="Ub_carboxyl-term_hydrolase"/>
</dbReference>
<dbReference type="PROSITE" id="PS50222">
    <property type="entry name" value="EF_HAND_2"/>
    <property type="match status" value="2"/>
</dbReference>
<dbReference type="InterPro" id="IPR001394">
    <property type="entry name" value="Peptidase_C19_UCH"/>
</dbReference>